<feature type="transmembrane region" description="Helical" evidence="12">
    <location>
        <begin position="36"/>
        <end position="58"/>
    </location>
</feature>
<dbReference type="PANTHER" id="PTHR28259:SF1">
    <property type="entry name" value="FLUORIDE EXPORT PROTEIN 1-RELATED"/>
    <property type="match status" value="1"/>
</dbReference>
<dbReference type="GO" id="GO:0062054">
    <property type="term" value="F:fluoride channel activity"/>
    <property type="evidence" value="ECO:0007669"/>
    <property type="project" value="UniProtKB-UniRule"/>
</dbReference>
<dbReference type="Pfam" id="PF02537">
    <property type="entry name" value="CRCB"/>
    <property type="match status" value="1"/>
</dbReference>
<evidence type="ECO:0000256" key="4">
    <source>
        <dbReference type="ARBA" id="ARBA00022692"/>
    </source>
</evidence>
<name>A0A0F6ADJ1_9GAMM</name>
<reference evidence="13 14" key="1">
    <citation type="journal article" date="2015" name="BMC Genomics">
        <title>Genome mining reveals unlocked bioactive potential of marine Gram-negative bacteria.</title>
        <authorList>
            <person name="Machado H."/>
            <person name="Sonnenschein E.C."/>
            <person name="Melchiorsen J."/>
            <person name="Gram L."/>
        </authorList>
    </citation>
    <scope>NUCLEOTIDE SEQUENCE [LARGE SCALE GENOMIC DNA]</scope>
    <source>
        <strain evidence="13 14">S4054</strain>
    </source>
</reference>
<dbReference type="Proteomes" id="UP000033434">
    <property type="component" value="Unassembled WGS sequence"/>
</dbReference>
<comment type="catalytic activity">
    <reaction evidence="11">
        <text>fluoride(in) = fluoride(out)</text>
        <dbReference type="Rhea" id="RHEA:76159"/>
        <dbReference type="ChEBI" id="CHEBI:17051"/>
    </reaction>
    <physiologicalReaction direction="left-to-right" evidence="11">
        <dbReference type="Rhea" id="RHEA:76160"/>
    </physiologicalReaction>
</comment>
<evidence type="ECO:0000256" key="1">
    <source>
        <dbReference type="ARBA" id="ARBA00004651"/>
    </source>
</evidence>
<sequence>MEVLKTYLMIAIGGAFGACLRFFISDIVLKLMGKGFPFGTLTVNILGSLLMGILYGLIEKQIIAISPAKALIGVGFLGALTTFSTFSMDSLLLLQQGQFVKVALNIALNVVVCIFMAWIGLCLVMQKG</sequence>
<evidence type="ECO:0000256" key="6">
    <source>
        <dbReference type="ARBA" id="ARBA00023053"/>
    </source>
</evidence>
<feature type="binding site" evidence="12">
    <location>
        <position position="78"/>
    </location>
    <ligand>
        <name>Na(+)</name>
        <dbReference type="ChEBI" id="CHEBI:29101"/>
        <note>structural</note>
    </ligand>
</feature>
<comment type="subcellular location">
    <subcellularLocation>
        <location evidence="1 12">Cell membrane</location>
        <topology evidence="1 12">Multi-pass membrane protein</topology>
    </subcellularLocation>
</comment>
<keyword evidence="12" id="KW-0813">Transport</keyword>
<keyword evidence="12" id="KW-0479">Metal-binding</keyword>
<evidence type="ECO:0000256" key="5">
    <source>
        <dbReference type="ARBA" id="ARBA00022989"/>
    </source>
</evidence>
<keyword evidence="2 12" id="KW-1003">Cell membrane</keyword>
<evidence type="ECO:0000256" key="3">
    <source>
        <dbReference type="ARBA" id="ARBA00022519"/>
    </source>
</evidence>
<dbReference type="NCBIfam" id="TIGR00494">
    <property type="entry name" value="crcB"/>
    <property type="match status" value="1"/>
</dbReference>
<evidence type="ECO:0000256" key="11">
    <source>
        <dbReference type="ARBA" id="ARBA00035585"/>
    </source>
</evidence>
<feature type="transmembrane region" description="Helical" evidence="12">
    <location>
        <begin position="70"/>
        <end position="94"/>
    </location>
</feature>
<keyword evidence="5 12" id="KW-1133">Transmembrane helix</keyword>
<comment type="activity regulation">
    <text evidence="12">Na(+) is not transported, but it plays an essential structural role and its presence is essential for fluoride channel function.</text>
</comment>
<evidence type="ECO:0000256" key="10">
    <source>
        <dbReference type="ARBA" id="ARBA00035120"/>
    </source>
</evidence>
<dbReference type="AlphaFoldDB" id="A0A0F6ADJ1"/>
<dbReference type="GO" id="GO:0140114">
    <property type="term" value="P:cellular detoxification of fluoride"/>
    <property type="evidence" value="ECO:0007669"/>
    <property type="project" value="UniProtKB-UniRule"/>
</dbReference>
<accession>A0A0F6ADJ1</accession>
<keyword evidence="3" id="KW-0997">Cell inner membrane</keyword>
<dbReference type="InterPro" id="IPR003691">
    <property type="entry name" value="FluC"/>
</dbReference>
<keyword evidence="4 12" id="KW-0812">Transmembrane</keyword>
<comment type="function">
    <text evidence="12">Fluoride-specific ion channel. Important for reducing fluoride concentration in the cell, thus reducing its toxicity.</text>
</comment>
<evidence type="ECO:0000256" key="8">
    <source>
        <dbReference type="ARBA" id="ARBA00023136"/>
    </source>
</evidence>
<evidence type="ECO:0000256" key="2">
    <source>
        <dbReference type="ARBA" id="ARBA00022475"/>
    </source>
</evidence>
<feature type="transmembrane region" description="Helical" evidence="12">
    <location>
        <begin position="7"/>
        <end position="24"/>
    </location>
</feature>
<keyword evidence="8 12" id="KW-0472">Membrane</keyword>
<dbReference type="HAMAP" id="MF_00454">
    <property type="entry name" value="FluC"/>
    <property type="match status" value="1"/>
</dbReference>
<feature type="transmembrane region" description="Helical" evidence="12">
    <location>
        <begin position="106"/>
        <end position="125"/>
    </location>
</feature>
<evidence type="ECO:0000313" key="13">
    <source>
        <dbReference type="EMBL" id="KKE84297.1"/>
    </source>
</evidence>
<evidence type="ECO:0000313" key="14">
    <source>
        <dbReference type="Proteomes" id="UP000033434"/>
    </source>
</evidence>
<dbReference type="PATRIC" id="fig|1129367.4.peg.1857"/>
<dbReference type="PANTHER" id="PTHR28259">
    <property type="entry name" value="FLUORIDE EXPORT PROTEIN 1-RELATED"/>
    <property type="match status" value="1"/>
</dbReference>
<evidence type="ECO:0000256" key="12">
    <source>
        <dbReference type="HAMAP-Rule" id="MF_00454"/>
    </source>
</evidence>
<dbReference type="PROSITE" id="PS51257">
    <property type="entry name" value="PROKAR_LIPOPROTEIN"/>
    <property type="match status" value="1"/>
</dbReference>
<comment type="caution">
    <text evidence="13">The sequence shown here is derived from an EMBL/GenBank/DDBJ whole genome shotgun (WGS) entry which is preliminary data.</text>
</comment>
<protein>
    <recommendedName>
        <fullName evidence="12">Fluoride-specific ion channel FluC</fullName>
    </recommendedName>
</protein>
<keyword evidence="7 12" id="KW-0406">Ion transport</keyword>
<dbReference type="GO" id="GO:0005886">
    <property type="term" value="C:plasma membrane"/>
    <property type="evidence" value="ECO:0007669"/>
    <property type="project" value="UniProtKB-SubCell"/>
</dbReference>
<feature type="binding site" evidence="12">
    <location>
        <position position="81"/>
    </location>
    <ligand>
        <name>Na(+)</name>
        <dbReference type="ChEBI" id="CHEBI:29101"/>
        <note>structural</note>
    </ligand>
</feature>
<evidence type="ECO:0000256" key="9">
    <source>
        <dbReference type="ARBA" id="ARBA00023303"/>
    </source>
</evidence>
<comment type="similarity">
    <text evidence="10 12">Belongs to the fluoride channel Fluc/FEX (TC 1.A.43) family.</text>
</comment>
<dbReference type="EMBL" id="AUXW01000138">
    <property type="protein sequence ID" value="KKE84297.1"/>
    <property type="molecule type" value="Genomic_DNA"/>
</dbReference>
<dbReference type="NCBIfam" id="NF010796">
    <property type="entry name" value="PRK14200.1"/>
    <property type="match status" value="1"/>
</dbReference>
<keyword evidence="6 12" id="KW-0915">Sodium</keyword>
<keyword evidence="9 12" id="KW-0407">Ion channel</keyword>
<organism evidence="13 14">
    <name type="scientific">Pseudoalteromonas luteoviolacea S4054</name>
    <dbReference type="NCBI Taxonomy" id="1129367"/>
    <lineage>
        <taxon>Bacteria</taxon>
        <taxon>Pseudomonadati</taxon>
        <taxon>Pseudomonadota</taxon>
        <taxon>Gammaproteobacteria</taxon>
        <taxon>Alteromonadales</taxon>
        <taxon>Pseudoalteromonadaceae</taxon>
        <taxon>Pseudoalteromonas</taxon>
    </lineage>
</organism>
<dbReference type="GO" id="GO:0046872">
    <property type="term" value="F:metal ion binding"/>
    <property type="evidence" value="ECO:0007669"/>
    <property type="project" value="UniProtKB-KW"/>
</dbReference>
<proteinExistence type="inferred from homology"/>
<gene>
    <name evidence="12" type="primary">fluC</name>
    <name evidence="12" type="synonym">crcB</name>
    <name evidence="13" type="ORF">N479_10380</name>
</gene>
<evidence type="ECO:0000256" key="7">
    <source>
        <dbReference type="ARBA" id="ARBA00023065"/>
    </source>
</evidence>